<dbReference type="EMBL" id="MFLL01000010">
    <property type="protein sequence ID" value="OGG69634.1"/>
    <property type="molecule type" value="Genomic_DNA"/>
</dbReference>
<dbReference type="AlphaFoldDB" id="A0A1F6E7E8"/>
<accession>A0A1F6E7E8</accession>
<sequence length="170" mass="19201">MNTPAPKEYPLLPETASHVFQFLRTEAEKNVRVPLPNLYGLSDRELAEALIREASHATLLNPTLITQDSYEDRLYSVFTAVRARLAGKKPPLQEGDEVVLEQWQGDIRELEEGQTYFVQRILFRYMEISSAEPDWEVNVSLDEAGEQAPGGGFANYDARLFKKVTQKAAA</sequence>
<evidence type="ECO:0000313" key="2">
    <source>
        <dbReference type="Proteomes" id="UP000176914"/>
    </source>
</evidence>
<gene>
    <name evidence="1" type="ORF">A3C20_03880</name>
</gene>
<evidence type="ECO:0000313" key="1">
    <source>
        <dbReference type="EMBL" id="OGG69634.1"/>
    </source>
</evidence>
<protein>
    <submittedName>
        <fullName evidence="1">Uncharacterized protein</fullName>
    </submittedName>
</protein>
<reference evidence="1 2" key="1">
    <citation type="journal article" date="2016" name="Nat. Commun.">
        <title>Thousands of microbial genomes shed light on interconnected biogeochemical processes in an aquifer system.</title>
        <authorList>
            <person name="Anantharaman K."/>
            <person name="Brown C.T."/>
            <person name="Hug L.A."/>
            <person name="Sharon I."/>
            <person name="Castelle C.J."/>
            <person name="Probst A.J."/>
            <person name="Thomas B.C."/>
            <person name="Singh A."/>
            <person name="Wilkins M.J."/>
            <person name="Karaoz U."/>
            <person name="Brodie E.L."/>
            <person name="Williams K.H."/>
            <person name="Hubbard S.S."/>
            <person name="Banfield J.F."/>
        </authorList>
    </citation>
    <scope>NUCLEOTIDE SEQUENCE [LARGE SCALE GENOMIC DNA]</scope>
</reference>
<comment type="caution">
    <text evidence="1">The sequence shown here is derived from an EMBL/GenBank/DDBJ whole genome shotgun (WGS) entry which is preliminary data.</text>
</comment>
<proteinExistence type="predicted"/>
<organism evidence="1 2">
    <name type="scientific">Candidatus Kaiserbacteria bacterium RIFCSPHIGHO2_02_FULL_55_25</name>
    <dbReference type="NCBI Taxonomy" id="1798498"/>
    <lineage>
        <taxon>Bacteria</taxon>
        <taxon>Candidatus Kaiseribacteriota</taxon>
    </lineage>
</organism>
<dbReference type="Proteomes" id="UP000176914">
    <property type="component" value="Unassembled WGS sequence"/>
</dbReference>
<name>A0A1F6E7E8_9BACT</name>